<evidence type="ECO:0000259" key="7">
    <source>
        <dbReference type="Pfam" id="PF17206"/>
    </source>
</evidence>
<dbReference type="Proteomes" id="UP001234343">
    <property type="component" value="Unassembled WGS sequence"/>
</dbReference>
<keyword evidence="1 4" id="KW-0963">Cytoplasm</keyword>
<reference evidence="8 9" key="1">
    <citation type="submission" date="2023-06" db="EMBL/GenBank/DDBJ databases">
        <title>Alteromonas sp. ASW11-36 isolated from intertidal sand.</title>
        <authorList>
            <person name="Li Y."/>
        </authorList>
    </citation>
    <scope>NUCLEOTIDE SEQUENCE [LARGE SCALE GENOMIC DNA]</scope>
    <source>
        <strain evidence="8 9">ASW11-36</strain>
    </source>
</reference>
<dbReference type="Gene3D" id="1.20.1380.10">
    <property type="entry name" value="Replication modulator SeqA, C-terminal DNA-binding domain"/>
    <property type="match status" value="1"/>
</dbReference>
<feature type="region of interest" description="Disordered" evidence="5">
    <location>
        <begin position="37"/>
        <end position="60"/>
    </location>
</feature>
<feature type="domain" description="Replication modulator SeqA C-terminal DNA-binding" evidence="6">
    <location>
        <begin position="85"/>
        <end position="183"/>
    </location>
</feature>
<dbReference type="InterPro" id="IPR005621">
    <property type="entry name" value="SeqA"/>
</dbReference>
<evidence type="ECO:0000256" key="2">
    <source>
        <dbReference type="ARBA" id="ARBA00022880"/>
    </source>
</evidence>
<dbReference type="InterPro" id="IPR010985">
    <property type="entry name" value="Ribbon_hlx_hlx"/>
</dbReference>
<accession>A0ABT7SYA6</accession>
<comment type="caution">
    <text evidence="8">The sequence shown here is derived from an EMBL/GenBank/DDBJ whole genome shotgun (WGS) entry which is preliminary data.</text>
</comment>
<sequence length="189" mass="20546">MKTITIDDELYAYIAAQTKFIGEDASDILRRLLLPETEQAEVTPEEPESAATNDVEVPAQPEVESALVAPQAGQAEAGQYAPSRDKLLACATVVERFLLVLSDLAEHHSQQFEQVLAIKGKGRDYFATSKEHLLATGSSTNPKAIPQTDYWVVTNNNTSKKASILRQVAATLGYADNEQTAIAQSLTLK</sequence>
<comment type="subcellular location">
    <subcellularLocation>
        <location evidence="4">Cytoplasm</location>
    </subcellularLocation>
</comment>
<dbReference type="Pfam" id="PF03925">
    <property type="entry name" value="SeqA"/>
    <property type="match status" value="1"/>
</dbReference>
<evidence type="ECO:0000313" key="9">
    <source>
        <dbReference type="Proteomes" id="UP001234343"/>
    </source>
</evidence>
<keyword evidence="9" id="KW-1185">Reference proteome</keyword>
<evidence type="ECO:0000256" key="3">
    <source>
        <dbReference type="ARBA" id="ARBA00023125"/>
    </source>
</evidence>
<dbReference type="SUPFAM" id="SSF82808">
    <property type="entry name" value="Replication modulator SeqA, C-terminal DNA-binding domain"/>
    <property type="match status" value="1"/>
</dbReference>
<evidence type="ECO:0000256" key="5">
    <source>
        <dbReference type="SAM" id="MobiDB-lite"/>
    </source>
</evidence>
<comment type="function">
    <text evidence="4">Negative regulator of replication initiation, which contributes to regulation of DNA replication and ensures that replication initiation occurs exactly once per chromosome per cell cycle. Binds to pairs of hemimethylated GATC sequences in the oriC region, thus preventing assembly of replication proteins and re-initiation at newly replicated origins. Repression is relieved when the region becomes fully methylated.</text>
</comment>
<dbReference type="InterPro" id="IPR036835">
    <property type="entry name" value="SeqA_DNA-bd_C_sf"/>
</dbReference>
<gene>
    <name evidence="8" type="ORF">QTP81_11260</name>
</gene>
<evidence type="ECO:0000259" key="6">
    <source>
        <dbReference type="Pfam" id="PF03925"/>
    </source>
</evidence>
<keyword evidence="2 4" id="KW-0236">DNA replication inhibitor</keyword>
<dbReference type="InterPro" id="IPR033761">
    <property type="entry name" value="SeqA_N"/>
</dbReference>
<evidence type="ECO:0000256" key="4">
    <source>
        <dbReference type="PIRNR" id="PIRNR019401"/>
    </source>
</evidence>
<dbReference type="EMBL" id="JAUCBP010000007">
    <property type="protein sequence ID" value="MDM7861176.1"/>
    <property type="molecule type" value="Genomic_DNA"/>
</dbReference>
<name>A0ABT7SYA6_9ALTE</name>
<dbReference type="InterPro" id="IPR013321">
    <property type="entry name" value="Arc_rbn_hlx_hlx"/>
</dbReference>
<feature type="domain" description="Negative modulator of initiation of replication SeqA N-terminal" evidence="7">
    <location>
        <begin position="1"/>
        <end position="33"/>
    </location>
</feature>
<dbReference type="PIRSF" id="PIRSF019401">
    <property type="entry name" value="SeqA"/>
    <property type="match status" value="1"/>
</dbReference>
<dbReference type="RefSeq" id="WP_289365562.1">
    <property type="nucleotide sequence ID" value="NZ_JAUCBP010000007.1"/>
</dbReference>
<organism evidence="8 9">
    <name type="scientific">Alteromonas arenosi</name>
    <dbReference type="NCBI Taxonomy" id="3055817"/>
    <lineage>
        <taxon>Bacteria</taxon>
        <taxon>Pseudomonadati</taxon>
        <taxon>Pseudomonadota</taxon>
        <taxon>Gammaproteobacteria</taxon>
        <taxon>Alteromonadales</taxon>
        <taxon>Alteromonadaceae</taxon>
        <taxon>Alteromonas/Salinimonas group</taxon>
        <taxon>Alteromonas</taxon>
    </lineage>
</organism>
<keyword evidence="3 4" id="KW-0238">DNA-binding</keyword>
<proteinExistence type="inferred from homology"/>
<dbReference type="Pfam" id="PF17206">
    <property type="entry name" value="SeqA_N"/>
    <property type="match status" value="1"/>
</dbReference>
<protein>
    <recommendedName>
        <fullName evidence="4">Negative modulator of initiation of replication</fullName>
    </recommendedName>
</protein>
<dbReference type="SUPFAM" id="SSF47598">
    <property type="entry name" value="Ribbon-helix-helix"/>
    <property type="match status" value="1"/>
</dbReference>
<dbReference type="Gene3D" id="1.10.1220.10">
    <property type="entry name" value="Met repressor-like"/>
    <property type="match status" value="1"/>
</dbReference>
<dbReference type="InterPro" id="IPR026577">
    <property type="entry name" value="SeqA_DNA-bd_C"/>
</dbReference>
<evidence type="ECO:0000256" key="1">
    <source>
        <dbReference type="ARBA" id="ARBA00022490"/>
    </source>
</evidence>
<evidence type="ECO:0000313" key="8">
    <source>
        <dbReference type="EMBL" id="MDM7861176.1"/>
    </source>
</evidence>
<comment type="similarity">
    <text evidence="4">Belongs to the SeqA family.</text>
</comment>